<dbReference type="GO" id="GO:0003824">
    <property type="term" value="F:catalytic activity"/>
    <property type="evidence" value="ECO:0007669"/>
    <property type="project" value="InterPro"/>
</dbReference>
<dbReference type="Gene3D" id="3.30.559.10">
    <property type="entry name" value="Chloramphenicol acetyltransferase-like domain"/>
    <property type="match status" value="1"/>
</dbReference>
<organism evidence="5 6">
    <name type="scientific">Micromonospora robiginosa</name>
    <dbReference type="NCBI Taxonomy" id="2749844"/>
    <lineage>
        <taxon>Bacteria</taxon>
        <taxon>Bacillati</taxon>
        <taxon>Actinomycetota</taxon>
        <taxon>Actinomycetes</taxon>
        <taxon>Micromonosporales</taxon>
        <taxon>Micromonosporaceae</taxon>
        <taxon>Micromonospora</taxon>
    </lineage>
</organism>
<dbReference type="Pfam" id="PF13193">
    <property type="entry name" value="AMP-binding_C"/>
    <property type="match status" value="1"/>
</dbReference>
<dbReference type="EMBL" id="CP059322">
    <property type="protein sequence ID" value="QLQ36645.1"/>
    <property type="molecule type" value="Genomic_DNA"/>
</dbReference>
<dbReference type="PROSITE" id="PS50075">
    <property type="entry name" value="CARRIER"/>
    <property type="match status" value="1"/>
</dbReference>
<dbReference type="InterPro" id="IPR001242">
    <property type="entry name" value="Condensation_dom"/>
</dbReference>
<protein>
    <submittedName>
        <fullName evidence="5">Non-ribosomal peptide synthetase</fullName>
    </submittedName>
</protein>
<dbReference type="CDD" id="cd19531">
    <property type="entry name" value="LCL_NRPS-like"/>
    <property type="match status" value="1"/>
</dbReference>
<dbReference type="GO" id="GO:0005737">
    <property type="term" value="C:cytoplasm"/>
    <property type="evidence" value="ECO:0007669"/>
    <property type="project" value="TreeGrafter"/>
</dbReference>
<reference evidence="5 6" key="2">
    <citation type="journal article" date="2021" name="Mar. Drugs">
        <title>A New Micromonospora Strain with Antibiotic Activity Isolated from the Microbiome of a Mid-Atlantic Deep-Sea Sponge.</title>
        <authorList>
            <person name="Back C.R."/>
            <person name="Stennett H.L."/>
            <person name="Williams S.E."/>
            <person name="Wang L."/>
            <person name="Ojeda Gomez J."/>
            <person name="Abdulle O.M."/>
            <person name="Duffy T."/>
            <person name="Neal C."/>
            <person name="Mantell J."/>
            <person name="Jepson M.A."/>
            <person name="Hendry K.R."/>
            <person name="Powell D."/>
            <person name="Stach J.E.M."/>
            <person name="Essex-Lopresti A.E."/>
            <person name="Willis C.L."/>
            <person name="Curnow P."/>
            <person name="Race P.R."/>
        </authorList>
    </citation>
    <scope>NUCLEOTIDE SEQUENCE [LARGE SCALE GENOMIC DNA]</scope>
    <source>
        <strain evidence="5 6">28ISP2-46</strain>
    </source>
</reference>
<dbReference type="Gene3D" id="3.30.300.30">
    <property type="match status" value="1"/>
</dbReference>
<dbReference type="InterPro" id="IPR036736">
    <property type="entry name" value="ACP-like_sf"/>
</dbReference>
<dbReference type="NCBIfam" id="TIGR01733">
    <property type="entry name" value="AA-adenyl-dom"/>
    <property type="match status" value="1"/>
</dbReference>
<sequence>MDDPTLTPVSPGQERLWFLHRLTAGEPTHHISVVSRLAGALDRTALTAAYDAVTTRHESLRTAFVDLDGTPRQRVLPPRPTTIAEIDLRHLPPAERETAAQTRLDAAVREPFDLADGHLLRAILLRLDDEDHLLATVVHHIVADGWSTNLLYRDLALAYNGQPLAPPPRPYTEVVRDRHSRATDPEVREYWREALADPPVLDLPTDRPRPAERGSDAGAVEFRVPAATVRAVRDLAIELRCTPFMVLMAVYQLLLAQRSGADDICVGTPVAGRDDVDLEDVVGYLSDVVVIRGDLSGEPTARELIRRTRTALMGALTHQGIPFEQLVADLDLPRDASRNALFQTTFTLHSTLDVATTTVDEFAALAVTPHRTPPPGIAVDLALEATVVGDAVDAVLVYRADLFTASTVERLAAAYTDLLAAVTAEPDLPLHRLPLVDAATRERLLVAGAGPPLDTAARAGDLVARTAAARPWAVAMISGDERVSYADLIDAADGYARRLHAEGVRPGDLVAVSLPRGPHLVAALLGTWRAGAGYVPLDPDLPPARHAALAAEAGVTAVVDPTGVHRRAPRRRTVAPETAYALFTSGSTGQPKAVTVGHAALADRVAWMVPAYELGADDHMVQFASIGFDTHAEEIWPTLVAGGTLVLLPDGPATLPDVLAANPQVTVLDLPTAYWQALLDVVTAWPPALRLVILGGEQVDAGAVAAWRDRHGDRVRLVNTYGPTEATIIATAIDLDADDAHRRPPIGRPVGGVRAYVLDRHGRLVAPGTVGELCLAGAGLADGYLGRPDLTDQRFRPDPYGEGLLYRTGDRARWRGDLDRDPVLEFAGRLDRQLKVRGVRVEPGEVESVLAGHPDVVQAVVVARDDALVAYVAGRVEADAVREHAAGLLPALFVPTSIVTLPSLPLTRNGKVDLAALPAPHLTARTLTSAPPATDAELLVARIWSTLLRVEDIGVGDDFFAIGGHSLLATRVIARLRAAIGVDLPIRTLFARPTLGAFATAVEDALAAELAELTDEDALALLAQTGPAR</sequence>
<evidence type="ECO:0000259" key="4">
    <source>
        <dbReference type="PROSITE" id="PS50075"/>
    </source>
</evidence>
<keyword evidence="6" id="KW-1185">Reference proteome</keyword>
<dbReference type="GO" id="GO:0008610">
    <property type="term" value="P:lipid biosynthetic process"/>
    <property type="evidence" value="ECO:0007669"/>
    <property type="project" value="UniProtKB-ARBA"/>
</dbReference>
<dbReference type="InterPro" id="IPR009081">
    <property type="entry name" value="PP-bd_ACP"/>
</dbReference>
<dbReference type="InterPro" id="IPR010071">
    <property type="entry name" value="AA_adenyl_dom"/>
</dbReference>
<proteinExistence type="predicted"/>
<dbReference type="PANTHER" id="PTHR45527:SF1">
    <property type="entry name" value="FATTY ACID SYNTHASE"/>
    <property type="match status" value="1"/>
</dbReference>
<dbReference type="InterPro" id="IPR045851">
    <property type="entry name" value="AMP-bd_C_sf"/>
</dbReference>
<name>A0A7L6B4C4_9ACTN</name>
<feature type="domain" description="Carrier" evidence="4">
    <location>
        <begin position="931"/>
        <end position="1006"/>
    </location>
</feature>
<dbReference type="AlphaFoldDB" id="A0A7L6B4C4"/>
<dbReference type="GO" id="GO:0044550">
    <property type="term" value="P:secondary metabolite biosynthetic process"/>
    <property type="evidence" value="ECO:0007669"/>
    <property type="project" value="TreeGrafter"/>
</dbReference>
<dbReference type="Gene3D" id="1.10.1200.10">
    <property type="entry name" value="ACP-like"/>
    <property type="match status" value="1"/>
</dbReference>
<dbReference type="SUPFAM" id="SSF52777">
    <property type="entry name" value="CoA-dependent acyltransferases"/>
    <property type="match status" value="2"/>
</dbReference>
<dbReference type="Gene3D" id="3.30.559.30">
    <property type="entry name" value="Nonribosomal peptide synthetase, condensation domain"/>
    <property type="match status" value="1"/>
</dbReference>
<dbReference type="InterPro" id="IPR006162">
    <property type="entry name" value="Ppantetheine_attach_site"/>
</dbReference>
<evidence type="ECO:0000256" key="1">
    <source>
        <dbReference type="ARBA" id="ARBA00001957"/>
    </source>
</evidence>
<dbReference type="Gene3D" id="3.40.50.12780">
    <property type="entry name" value="N-terminal domain of ligase-like"/>
    <property type="match status" value="1"/>
</dbReference>
<keyword evidence="3" id="KW-0597">Phosphoprotein</keyword>
<reference evidence="6" key="1">
    <citation type="submission" date="2020-07" db="EMBL/GenBank/DDBJ databases">
        <title>A new Micromonospora strain with potent antibiotic activity isolated from the microbiome of a mid-Atlantic deep-sea sponge.</title>
        <authorList>
            <person name="Back C.R."/>
            <person name="Stennett H.L."/>
            <person name="Williams S.E."/>
            <person name="Wang L."/>
            <person name="Ojeda Gomez J."/>
            <person name="Abdulle O.M."/>
            <person name="Duffy T."/>
            <person name="Hendry K.R."/>
            <person name="Powell D."/>
            <person name="Stach J.E."/>
            <person name="Essex-Lopresti A.E."/>
            <person name="Willis C.L."/>
            <person name="Curnow P."/>
            <person name="Race P.R."/>
        </authorList>
    </citation>
    <scope>NUCLEOTIDE SEQUENCE [LARGE SCALE GENOMIC DNA]</scope>
    <source>
        <strain evidence="6">28ISP2-46</strain>
    </source>
</reference>
<accession>A0A7L6B4C4</accession>
<dbReference type="KEGG" id="mfeu:H1D33_25815"/>
<dbReference type="InterPro" id="IPR000873">
    <property type="entry name" value="AMP-dep_synth/lig_dom"/>
</dbReference>
<dbReference type="PROSITE" id="PS00012">
    <property type="entry name" value="PHOSPHOPANTETHEINE"/>
    <property type="match status" value="1"/>
</dbReference>
<dbReference type="InterPro" id="IPR042099">
    <property type="entry name" value="ANL_N_sf"/>
</dbReference>
<dbReference type="CDD" id="cd05930">
    <property type="entry name" value="A_NRPS"/>
    <property type="match status" value="1"/>
</dbReference>
<dbReference type="Pfam" id="PF00668">
    <property type="entry name" value="Condensation"/>
    <property type="match status" value="1"/>
</dbReference>
<dbReference type="PANTHER" id="PTHR45527">
    <property type="entry name" value="NONRIBOSOMAL PEPTIDE SYNTHETASE"/>
    <property type="match status" value="1"/>
</dbReference>
<dbReference type="FunFam" id="1.10.1200.10:FF:000016">
    <property type="entry name" value="Non-ribosomal peptide synthase"/>
    <property type="match status" value="1"/>
</dbReference>
<dbReference type="InterPro" id="IPR025110">
    <property type="entry name" value="AMP-bd_C"/>
</dbReference>
<dbReference type="RefSeq" id="WP_181569160.1">
    <property type="nucleotide sequence ID" value="NZ_CP059322.2"/>
</dbReference>
<keyword evidence="2" id="KW-0596">Phosphopantetheine</keyword>
<dbReference type="SUPFAM" id="SSF47336">
    <property type="entry name" value="ACP-like"/>
    <property type="match status" value="1"/>
</dbReference>
<evidence type="ECO:0000256" key="2">
    <source>
        <dbReference type="ARBA" id="ARBA00022450"/>
    </source>
</evidence>
<dbReference type="GO" id="GO:0031177">
    <property type="term" value="F:phosphopantetheine binding"/>
    <property type="evidence" value="ECO:0007669"/>
    <property type="project" value="InterPro"/>
</dbReference>
<dbReference type="SUPFAM" id="SSF56801">
    <property type="entry name" value="Acetyl-CoA synthetase-like"/>
    <property type="match status" value="1"/>
</dbReference>
<dbReference type="Pfam" id="PF00501">
    <property type="entry name" value="AMP-binding"/>
    <property type="match status" value="1"/>
</dbReference>
<comment type="cofactor">
    <cofactor evidence="1">
        <name>pantetheine 4'-phosphate</name>
        <dbReference type="ChEBI" id="CHEBI:47942"/>
    </cofactor>
</comment>
<evidence type="ECO:0000313" key="6">
    <source>
        <dbReference type="Proteomes" id="UP000510844"/>
    </source>
</evidence>
<dbReference type="Proteomes" id="UP000510844">
    <property type="component" value="Chromosome"/>
</dbReference>
<dbReference type="GO" id="GO:0043041">
    <property type="term" value="P:amino acid activation for nonribosomal peptide biosynthetic process"/>
    <property type="evidence" value="ECO:0007669"/>
    <property type="project" value="TreeGrafter"/>
</dbReference>
<dbReference type="Pfam" id="PF00550">
    <property type="entry name" value="PP-binding"/>
    <property type="match status" value="1"/>
</dbReference>
<dbReference type="InterPro" id="IPR023213">
    <property type="entry name" value="CAT-like_dom_sf"/>
</dbReference>
<gene>
    <name evidence="5" type="ORF">H1D33_25815</name>
</gene>
<evidence type="ECO:0000256" key="3">
    <source>
        <dbReference type="ARBA" id="ARBA00022553"/>
    </source>
</evidence>
<dbReference type="GO" id="GO:0072330">
    <property type="term" value="P:monocarboxylic acid biosynthetic process"/>
    <property type="evidence" value="ECO:0007669"/>
    <property type="project" value="UniProtKB-ARBA"/>
</dbReference>
<evidence type="ECO:0000313" key="5">
    <source>
        <dbReference type="EMBL" id="QLQ36645.1"/>
    </source>
</evidence>
<dbReference type="InterPro" id="IPR020806">
    <property type="entry name" value="PKS_PP-bd"/>
</dbReference>
<dbReference type="SMART" id="SM00823">
    <property type="entry name" value="PKS_PP"/>
    <property type="match status" value="1"/>
</dbReference>